<evidence type="ECO:0000259" key="14">
    <source>
        <dbReference type="PROSITE" id="PS50893"/>
    </source>
</evidence>
<keyword evidence="6" id="KW-1278">Translocase</keyword>
<evidence type="ECO:0000256" key="13">
    <source>
        <dbReference type="SAM" id="MobiDB-lite"/>
    </source>
</evidence>
<dbReference type="InterPro" id="IPR027417">
    <property type="entry name" value="P-loop_NTPase"/>
</dbReference>
<protein>
    <recommendedName>
        <fullName evidence="11">Nickel import system ATP-binding protein NikD</fullName>
        <ecNumber evidence="10">7.2.2.11</ecNumber>
    </recommendedName>
</protein>
<dbReference type="CDD" id="cd03257">
    <property type="entry name" value="ABC_NikE_OppD_transporters"/>
    <property type="match status" value="1"/>
</dbReference>
<keyword evidence="16" id="KW-1185">Reference proteome</keyword>
<dbReference type="SMART" id="SM00382">
    <property type="entry name" value="AAA"/>
    <property type="match status" value="1"/>
</dbReference>
<dbReference type="InterPro" id="IPR017871">
    <property type="entry name" value="ABC_transporter-like_CS"/>
</dbReference>
<reference evidence="15 16" key="1">
    <citation type="journal article" date="2019" name="Int. J. Syst. Evol. Microbiol.">
        <title>The Global Catalogue of Microorganisms (GCM) 10K type strain sequencing project: providing services to taxonomists for standard genome sequencing and annotation.</title>
        <authorList>
            <consortium name="The Broad Institute Genomics Platform"/>
            <consortium name="The Broad Institute Genome Sequencing Center for Infectious Disease"/>
            <person name="Wu L."/>
            <person name="Ma J."/>
        </authorList>
    </citation>
    <scope>NUCLEOTIDE SEQUENCE [LARGE SCALE GENOMIC DNA]</scope>
    <source>
        <strain evidence="15 16">CGMCC 1.10390</strain>
    </source>
</reference>
<dbReference type="PROSITE" id="PS00211">
    <property type="entry name" value="ABC_TRANSPORTER_1"/>
    <property type="match status" value="1"/>
</dbReference>
<dbReference type="GO" id="GO:0015413">
    <property type="term" value="F:ABC-type nickel transporter activity"/>
    <property type="evidence" value="ECO:0007669"/>
    <property type="project" value="UniProtKB-EC"/>
</dbReference>
<evidence type="ECO:0000256" key="12">
    <source>
        <dbReference type="ARBA" id="ARBA00048610"/>
    </source>
</evidence>
<dbReference type="InterPro" id="IPR003593">
    <property type="entry name" value="AAA+_ATPase"/>
</dbReference>
<comment type="subcellular location">
    <subcellularLocation>
        <location evidence="1">Cell membrane</location>
        <topology evidence="1">Peripheral membrane protein</topology>
    </subcellularLocation>
</comment>
<dbReference type="Gene3D" id="3.40.50.300">
    <property type="entry name" value="P-loop containing nucleotide triphosphate hydrolases"/>
    <property type="match status" value="1"/>
</dbReference>
<dbReference type="PROSITE" id="PS50893">
    <property type="entry name" value="ABC_TRANSPORTER_2"/>
    <property type="match status" value="1"/>
</dbReference>
<dbReference type="PANTHER" id="PTHR43297">
    <property type="entry name" value="OLIGOPEPTIDE TRANSPORT ATP-BINDING PROTEIN APPD"/>
    <property type="match status" value="1"/>
</dbReference>
<accession>A0ABD6DI33</accession>
<dbReference type="GO" id="GO:0005886">
    <property type="term" value="C:plasma membrane"/>
    <property type="evidence" value="ECO:0007669"/>
    <property type="project" value="UniProtKB-SubCell"/>
</dbReference>
<proteinExistence type="predicted"/>
<dbReference type="NCBIfam" id="TIGR01727">
    <property type="entry name" value="oligo_HPY"/>
    <property type="match status" value="1"/>
</dbReference>
<keyword evidence="7" id="KW-0406">Ion transport</keyword>
<evidence type="ECO:0000256" key="4">
    <source>
        <dbReference type="ARBA" id="ARBA00022741"/>
    </source>
</evidence>
<dbReference type="RefSeq" id="WP_368407754.1">
    <property type="nucleotide sequence ID" value="NZ_JANHJR010000002.1"/>
</dbReference>
<evidence type="ECO:0000256" key="5">
    <source>
        <dbReference type="ARBA" id="ARBA00022840"/>
    </source>
</evidence>
<comment type="subunit">
    <text evidence="9">The complex is composed of two ATP-binding proteins (NikD and NikE), two transmembrane proteins (NikB and NikC) and a solute-binding protein (NikA).</text>
</comment>
<sequence>MPLLEVRDLEVTFDTDSGTVHAVDGVSFDVDRGETVCIVGESGSGKTVTSESITKLVKEPPGRVTADRVTFEERDLLQLSKKRLRKIRGDRIGHVFQNPQGSLNPVYTVGRQVAEAIRLHEDVSKDTARERAVDLLDRVGIPKAGERYDDYPHEFSGGQKQRVVVAMAIAANPDLLIADEPTTALDVTIQAQILRLLRDLQDELDMGILLITHDLGVVAEVADRVVVMYAGKVMESGDVFEVFENPSHPYTQGLLDCLPGRGGGSDGIPGTLPDPKDPPAGCRFAERCPHAIDDCRTGDHPPLVPVSGGDHEAACLYYQAGYDASVVRSPADRESDSDAGGETYADGGLVDGAEASLDSADENGGES</sequence>
<dbReference type="SUPFAM" id="SSF52540">
    <property type="entry name" value="P-loop containing nucleoside triphosphate hydrolases"/>
    <property type="match status" value="1"/>
</dbReference>
<dbReference type="Pfam" id="PF00005">
    <property type="entry name" value="ABC_tran"/>
    <property type="match status" value="1"/>
</dbReference>
<evidence type="ECO:0000256" key="3">
    <source>
        <dbReference type="ARBA" id="ARBA00022475"/>
    </source>
</evidence>
<feature type="region of interest" description="Disordered" evidence="13">
    <location>
        <begin position="328"/>
        <end position="367"/>
    </location>
</feature>
<evidence type="ECO:0000256" key="9">
    <source>
        <dbReference type="ARBA" id="ARBA00038669"/>
    </source>
</evidence>
<evidence type="ECO:0000256" key="10">
    <source>
        <dbReference type="ARBA" id="ARBA00039098"/>
    </source>
</evidence>
<dbReference type="InterPro" id="IPR050388">
    <property type="entry name" value="ABC_Ni/Peptide_Import"/>
</dbReference>
<dbReference type="Proteomes" id="UP001597034">
    <property type="component" value="Unassembled WGS sequence"/>
</dbReference>
<dbReference type="FunFam" id="3.40.50.300:FF:000016">
    <property type="entry name" value="Oligopeptide ABC transporter ATP-binding component"/>
    <property type="match status" value="1"/>
</dbReference>
<evidence type="ECO:0000256" key="2">
    <source>
        <dbReference type="ARBA" id="ARBA00022448"/>
    </source>
</evidence>
<organism evidence="15 16">
    <name type="scientific">Haloarchaeobius litoreus</name>
    <dbReference type="NCBI Taxonomy" id="755306"/>
    <lineage>
        <taxon>Archaea</taxon>
        <taxon>Methanobacteriati</taxon>
        <taxon>Methanobacteriota</taxon>
        <taxon>Stenosarchaea group</taxon>
        <taxon>Halobacteria</taxon>
        <taxon>Halobacteriales</taxon>
        <taxon>Halorubellaceae</taxon>
        <taxon>Haloarchaeobius</taxon>
    </lineage>
</organism>
<keyword evidence="8" id="KW-0472">Membrane</keyword>
<name>A0ABD6DI33_9EURY</name>
<evidence type="ECO:0000256" key="7">
    <source>
        <dbReference type="ARBA" id="ARBA00023065"/>
    </source>
</evidence>
<comment type="catalytic activity">
    <reaction evidence="12">
        <text>Ni(2+)(out) + ATP + H2O = Ni(2+)(in) + ADP + phosphate + H(+)</text>
        <dbReference type="Rhea" id="RHEA:15557"/>
        <dbReference type="ChEBI" id="CHEBI:15377"/>
        <dbReference type="ChEBI" id="CHEBI:15378"/>
        <dbReference type="ChEBI" id="CHEBI:30616"/>
        <dbReference type="ChEBI" id="CHEBI:43474"/>
        <dbReference type="ChEBI" id="CHEBI:49786"/>
        <dbReference type="ChEBI" id="CHEBI:456216"/>
        <dbReference type="EC" id="7.2.2.11"/>
    </reaction>
    <physiologicalReaction direction="left-to-right" evidence="12">
        <dbReference type="Rhea" id="RHEA:15558"/>
    </physiologicalReaction>
</comment>
<dbReference type="EC" id="7.2.2.11" evidence="10"/>
<evidence type="ECO:0000256" key="11">
    <source>
        <dbReference type="ARBA" id="ARBA00044143"/>
    </source>
</evidence>
<evidence type="ECO:0000256" key="1">
    <source>
        <dbReference type="ARBA" id="ARBA00004202"/>
    </source>
</evidence>
<comment type="caution">
    <text evidence="15">The sequence shown here is derived from an EMBL/GenBank/DDBJ whole genome shotgun (WGS) entry which is preliminary data.</text>
</comment>
<dbReference type="InterPro" id="IPR003439">
    <property type="entry name" value="ABC_transporter-like_ATP-bd"/>
</dbReference>
<keyword evidence="5 15" id="KW-0067">ATP-binding</keyword>
<keyword evidence="2" id="KW-0813">Transport</keyword>
<dbReference type="GO" id="GO:0005524">
    <property type="term" value="F:ATP binding"/>
    <property type="evidence" value="ECO:0007669"/>
    <property type="project" value="UniProtKB-KW"/>
</dbReference>
<dbReference type="InterPro" id="IPR013563">
    <property type="entry name" value="Oligopep_ABC_C"/>
</dbReference>
<keyword evidence="3" id="KW-1003">Cell membrane</keyword>
<evidence type="ECO:0000256" key="6">
    <source>
        <dbReference type="ARBA" id="ARBA00022967"/>
    </source>
</evidence>
<dbReference type="PANTHER" id="PTHR43297:SF13">
    <property type="entry name" value="NICKEL ABC TRANSPORTER, ATP-BINDING PROTEIN"/>
    <property type="match status" value="1"/>
</dbReference>
<dbReference type="Pfam" id="PF08352">
    <property type="entry name" value="oligo_HPY"/>
    <property type="match status" value="1"/>
</dbReference>
<evidence type="ECO:0000256" key="8">
    <source>
        <dbReference type="ARBA" id="ARBA00023136"/>
    </source>
</evidence>
<gene>
    <name evidence="15" type="ORF">ACFSBL_04205</name>
</gene>
<dbReference type="EMBL" id="JBHUDO010000001">
    <property type="protein sequence ID" value="MFD1644879.1"/>
    <property type="molecule type" value="Genomic_DNA"/>
</dbReference>
<evidence type="ECO:0000313" key="15">
    <source>
        <dbReference type="EMBL" id="MFD1644879.1"/>
    </source>
</evidence>
<feature type="domain" description="ABC transporter" evidence="14">
    <location>
        <begin position="6"/>
        <end position="255"/>
    </location>
</feature>
<dbReference type="AlphaFoldDB" id="A0ABD6DI33"/>
<evidence type="ECO:0000313" key="16">
    <source>
        <dbReference type="Proteomes" id="UP001597034"/>
    </source>
</evidence>
<keyword evidence="4" id="KW-0547">Nucleotide-binding</keyword>